<accession>A0A222MZ69</accession>
<dbReference type="SMART" id="SM00283">
    <property type="entry name" value="MA"/>
    <property type="match status" value="1"/>
</dbReference>
<feature type="transmembrane region" description="Helical" evidence="3">
    <location>
        <begin position="27"/>
        <end position="44"/>
    </location>
</feature>
<protein>
    <submittedName>
        <fullName evidence="5">MCP-domain energy taxis signal transduction protein</fullName>
    </submittedName>
</protein>
<dbReference type="SUPFAM" id="SSF58104">
    <property type="entry name" value="Methyl-accepting chemotaxis protein (MCP) signaling domain"/>
    <property type="match status" value="1"/>
</dbReference>
<dbReference type="KEGG" id="cavi:CAV_1226"/>
<evidence type="ECO:0000256" key="1">
    <source>
        <dbReference type="ARBA" id="ARBA00023224"/>
    </source>
</evidence>
<evidence type="ECO:0000313" key="5">
    <source>
        <dbReference type="EMBL" id="ASQ30852.1"/>
    </source>
</evidence>
<dbReference type="InterPro" id="IPR004089">
    <property type="entry name" value="MCPsignal_dom"/>
</dbReference>
<feature type="transmembrane region" description="Helical" evidence="3">
    <location>
        <begin position="5"/>
        <end position="21"/>
    </location>
</feature>
<reference evidence="5 6" key="1">
    <citation type="submission" date="2017-07" db="EMBL/GenBank/DDBJ databases">
        <title>Analysis of two Campylobacter avium genomes and identification of a novel hippuricase gene.</title>
        <authorList>
            <person name="Miller W.G."/>
            <person name="Chapman M.H."/>
            <person name="Yee E."/>
            <person name="Revez J."/>
            <person name="Bono J.L."/>
            <person name="Rossi M."/>
        </authorList>
    </citation>
    <scope>NUCLEOTIDE SEQUENCE [LARGE SCALE GENOMIC DNA]</scope>
    <source>
        <strain evidence="5 6">LMG 24591</strain>
    </source>
</reference>
<dbReference type="GO" id="GO:0007165">
    <property type="term" value="P:signal transduction"/>
    <property type="evidence" value="ECO:0007669"/>
    <property type="project" value="UniProtKB-KW"/>
</dbReference>
<dbReference type="Proteomes" id="UP000201169">
    <property type="component" value="Chromosome"/>
</dbReference>
<keyword evidence="1 2" id="KW-0807">Transducer</keyword>
<organism evidence="5 6">
    <name type="scientific">Campylobacter avium LMG 24591</name>
    <dbReference type="NCBI Taxonomy" id="522484"/>
    <lineage>
        <taxon>Bacteria</taxon>
        <taxon>Pseudomonadati</taxon>
        <taxon>Campylobacterota</taxon>
        <taxon>Epsilonproteobacteria</taxon>
        <taxon>Campylobacterales</taxon>
        <taxon>Campylobacteraceae</taxon>
        <taxon>Campylobacter</taxon>
    </lineage>
</organism>
<keyword evidence="3" id="KW-0812">Transmembrane</keyword>
<dbReference type="Pfam" id="PF00015">
    <property type="entry name" value="MCPsignal"/>
    <property type="match status" value="1"/>
</dbReference>
<sequence>MLSILYVAIFLSFVAFVFAIYQLNFILAGFLILIFLSCLYLVFLKRKEDKTLDKFLSLSSELKEGNFDGRIINIGIKDEKLSQIADNINDTLDQLEAYLREINTAVYSSENGMYYRKALEQGLKGIFASNIKFINSSLDDIEATAKTVFKNALSKNLMNIYLNTQNKDLLRISDYLNSDIDVMKNLYEVVVDIEKNTKQSTVDVNLLQNDLNSLVELTNSSKTAVQVFADNSQNISSIVETIKEIAEQTNLLALNAAIEAARAGEYGRGFAVVADEVKNLADKVGHATNDIAAGIQGILNEIQTIQNNSEEVFSTTKESENKIIKLLETLNNFATNSASLGMSFDEFAEKIILTVVKIEHILYKSDIYLQLNGSKSLISGLKPISKLLDDEGISPVIFKYASKDFLDKAQTSLEKSSQAALELSKQFIDKKVHDEVIANVKQAEEISQSIVEKLEVKE</sequence>
<feature type="domain" description="Methyl-accepting transducer" evidence="4">
    <location>
        <begin position="209"/>
        <end position="348"/>
    </location>
</feature>
<gene>
    <name evidence="5" type="primary">cetA</name>
    <name evidence="5" type="ORF">CAV_1226</name>
</gene>
<dbReference type="GO" id="GO:0016020">
    <property type="term" value="C:membrane"/>
    <property type="evidence" value="ECO:0007669"/>
    <property type="project" value="InterPro"/>
</dbReference>
<evidence type="ECO:0000313" key="6">
    <source>
        <dbReference type="Proteomes" id="UP000201169"/>
    </source>
</evidence>
<proteinExistence type="predicted"/>
<dbReference type="PANTHER" id="PTHR32089:SF114">
    <property type="entry name" value="METHYL-ACCEPTING CHEMOTAXIS PROTEIN MCPB"/>
    <property type="match status" value="1"/>
</dbReference>
<evidence type="ECO:0000256" key="2">
    <source>
        <dbReference type="PROSITE-ProRule" id="PRU00284"/>
    </source>
</evidence>
<keyword evidence="3" id="KW-1133">Transmembrane helix</keyword>
<keyword evidence="3" id="KW-0472">Membrane</keyword>
<dbReference type="PROSITE" id="PS50111">
    <property type="entry name" value="CHEMOTAXIS_TRANSDUC_2"/>
    <property type="match status" value="1"/>
</dbReference>
<keyword evidence="6" id="KW-1185">Reference proteome</keyword>
<evidence type="ECO:0000259" key="4">
    <source>
        <dbReference type="PROSITE" id="PS50111"/>
    </source>
</evidence>
<dbReference type="PANTHER" id="PTHR32089">
    <property type="entry name" value="METHYL-ACCEPTING CHEMOTAXIS PROTEIN MCPB"/>
    <property type="match status" value="1"/>
</dbReference>
<dbReference type="EMBL" id="CP022347">
    <property type="protein sequence ID" value="ASQ30852.1"/>
    <property type="molecule type" value="Genomic_DNA"/>
</dbReference>
<evidence type="ECO:0000256" key="3">
    <source>
        <dbReference type="SAM" id="Phobius"/>
    </source>
</evidence>
<dbReference type="Gene3D" id="1.10.287.950">
    <property type="entry name" value="Methyl-accepting chemotaxis protein"/>
    <property type="match status" value="1"/>
</dbReference>
<dbReference type="AlphaFoldDB" id="A0A222MZ69"/>
<name>A0A222MZ69_9BACT</name>